<sequence length="76" mass="8754">MCFCLRHRQLQTKTFESTQDIKVGAAKIKTSATVNILGEGVQPGIGTRTYIIIDQRDRQFSVDQDYFKRTFKEVII</sequence>
<dbReference type="EMBL" id="MT141968">
    <property type="protein sequence ID" value="QJA72656.1"/>
    <property type="molecule type" value="Genomic_DNA"/>
</dbReference>
<proteinExistence type="predicted"/>
<name>A0A6M3KTG9_9ZZZZ</name>
<gene>
    <name evidence="1" type="ORF">MM415A02659_0013</name>
    <name evidence="2" type="ORF">MM415B02229_0005</name>
</gene>
<evidence type="ECO:0000313" key="1">
    <source>
        <dbReference type="EMBL" id="QJA72656.1"/>
    </source>
</evidence>
<dbReference type="AlphaFoldDB" id="A0A6M3KTG9"/>
<organism evidence="2">
    <name type="scientific">viral metagenome</name>
    <dbReference type="NCBI Taxonomy" id="1070528"/>
    <lineage>
        <taxon>unclassified sequences</taxon>
        <taxon>metagenomes</taxon>
        <taxon>organismal metagenomes</taxon>
    </lineage>
</organism>
<protein>
    <submittedName>
        <fullName evidence="2">Uncharacterized protein</fullName>
    </submittedName>
</protein>
<accession>A0A6M3KTG9</accession>
<dbReference type="EMBL" id="MT142570">
    <property type="protein sequence ID" value="QJA85367.1"/>
    <property type="molecule type" value="Genomic_DNA"/>
</dbReference>
<evidence type="ECO:0000313" key="2">
    <source>
        <dbReference type="EMBL" id="QJA85367.1"/>
    </source>
</evidence>
<reference evidence="2" key="1">
    <citation type="submission" date="2020-03" db="EMBL/GenBank/DDBJ databases">
        <title>The deep terrestrial virosphere.</title>
        <authorList>
            <person name="Holmfeldt K."/>
            <person name="Nilsson E."/>
            <person name="Simone D."/>
            <person name="Lopez-Fernandez M."/>
            <person name="Wu X."/>
            <person name="de Brujin I."/>
            <person name="Lundin D."/>
            <person name="Andersson A."/>
            <person name="Bertilsson S."/>
            <person name="Dopson M."/>
        </authorList>
    </citation>
    <scope>NUCLEOTIDE SEQUENCE</scope>
    <source>
        <strain evidence="1">MM415A02659</strain>
        <strain evidence="2">MM415B02229</strain>
    </source>
</reference>